<dbReference type="AlphaFoldDB" id="Q2R489"/>
<organism evidence="1">
    <name type="scientific">Oryza sativa subsp. japonica</name>
    <name type="common">Rice</name>
    <dbReference type="NCBI Taxonomy" id="39947"/>
    <lineage>
        <taxon>Eukaryota</taxon>
        <taxon>Viridiplantae</taxon>
        <taxon>Streptophyta</taxon>
        <taxon>Embryophyta</taxon>
        <taxon>Tracheophyta</taxon>
        <taxon>Spermatophyta</taxon>
        <taxon>Magnoliopsida</taxon>
        <taxon>Liliopsida</taxon>
        <taxon>Poales</taxon>
        <taxon>Poaceae</taxon>
        <taxon>BOP clade</taxon>
        <taxon>Oryzoideae</taxon>
        <taxon>Oryzeae</taxon>
        <taxon>Oryzinae</taxon>
        <taxon>Oryza</taxon>
        <taxon>Oryza sativa</taxon>
    </lineage>
</organism>
<reference evidence="1" key="1">
    <citation type="journal article" date="2005" name="BMC Biol.">
        <title>The sequence of rice chromosomes 11 and 12, rich in disease resistance genes and recent gene duplications.</title>
        <authorList>
            <consortium name="The rice chromosomes 11 and 12 sequencing consortia"/>
        </authorList>
    </citation>
    <scope>NUCLEOTIDE SEQUENCE [LARGE SCALE GENOMIC DNA]</scope>
</reference>
<gene>
    <name evidence="1" type="ordered locus">LOC_Os11g29309</name>
</gene>
<accession>Q2R489</accession>
<sequence>MALSSSPPVAWETVAIVGGSLAVSSRGCPPLIPGGTASNRLMP</sequence>
<dbReference type="EMBL" id="DP000010">
    <property type="protein sequence ID" value="ABA93685.1"/>
    <property type="molecule type" value="Genomic_DNA"/>
</dbReference>
<evidence type="ECO:0000313" key="1">
    <source>
        <dbReference type="EMBL" id="ABA93685.1"/>
    </source>
</evidence>
<name>Q2R489_ORYSJ</name>
<reference evidence="1" key="3">
    <citation type="submission" date="2006-01" db="EMBL/GenBank/DDBJ databases">
        <authorList>
            <person name="Buell R."/>
        </authorList>
    </citation>
    <scope>NUCLEOTIDE SEQUENCE</scope>
</reference>
<proteinExistence type="predicted"/>
<protein>
    <submittedName>
        <fullName evidence="1">Uncharacterized protein</fullName>
    </submittedName>
</protein>
<reference evidence="1" key="2">
    <citation type="submission" date="2005-04" db="EMBL/GenBank/DDBJ databases">
        <authorList>
            <person name="Buell C.R."/>
            <person name="Wing R.A."/>
            <person name="McCombie W.A."/>
            <person name="Ouyang S."/>
        </authorList>
    </citation>
    <scope>NUCLEOTIDE SEQUENCE</scope>
</reference>